<dbReference type="Gene3D" id="1.20.1250.20">
    <property type="entry name" value="MFS general substrate transporter like domains"/>
    <property type="match status" value="2"/>
</dbReference>
<evidence type="ECO:0000256" key="1">
    <source>
        <dbReference type="ARBA" id="ARBA00004141"/>
    </source>
</evidence>
<keyword evidence="5 8" id="KW-1133">Transmembrane helix</keyword>
<dbReference type="STRING" id="4846.A0A367JDS6"/>
<name>A0A367JDS6_RHIST</name>
<evidence type="ECO:0000256" key="2">
    <source>
        <dbReference type="ARBA" id="ARBA00022448"/>
    </source>
</evidence>
<dbReference type="GO" id="GO:0006817">
    <property type="term" value="P:phosphate ion transport"/>
    <property type="evidence" value="ECO:0007669"/>
    <property type="project" value="UniProtKB-KW"/>
</dbReference>
<reference evidence="10 11" key="1">
    <citation type="journal article" date="2018" name="G3 (Bethesda)">
        <title>Phylogenetic and Phylogenomic Definition of Rhizopus Species.</title>
        <authorList>
            <person name="Gryganskyi A.P."/>
            <person name="Golan J."/>
            <person name="Dolatabadi S."/>
            <person name="Mondo S."/>
            <person name="Robb S."/>
            <person name="Idnurm A."/>
            <person name="Muszewska A."/>
            <person name="Steczkiewicz K."/>
            <person name="Masonjones S."/>
            <person name="Liao H.L."/>
            <person name="Gajdeczka M.T."/>
            <person name="Anike F."/>
            <person name="Vuek A."/>
            <person name="Anishchenko I.M."/>
            <person name="Voigt K."/>
            <person name="de Hoog G.S."/>
            <person name="Smith M.E."/>
            <person name="Heitman J."/>
            <person name="Vilgalys R."/>
            <person name="Stajich J.E."/>
        </authorList>
    </citation>
    <scope>NUCLEOTIDE SEQUENCE [LARGE SCALE GENOMIC DNA]</scope>
    <source>
        <strain evidence="10 11">LSU 92-RS-03</strain>
    </source>
</reference>
<dbReference type="Pfam" id="PF00083">
    <property type="entry name" value="Sugar_tr"/>
    <property type="match status" value="1"/>
</dbReference>
<protein>
    <recommendedName>
        <fullName evidence="9">Major facilitator superfamily (MFS) profile domain-containing protein</fullName>
    </recommendedName>
</protein>
<gene>
    <name evidence="10" type="ORF">CU098_003506</name>
</gene>
<comment type="caution">
    <text evidence="10">The sequence shown here is derived from an EMBL/GenBank/DDBJ whole genome shotgun (WGS) entry which is preliminary data.</text>
</comment>
<feature type="transmembrane region" description="Helical" evidence="8">
    <location>
        <begin position="224"/>
        <end position="243"/>
    </location>
</feature>
<feature type="transmembrane region" description="Helical" evidence="8">
    <location>
        <begin position="189"/>
        <end position="212"/>
    </location>
</feature>
<dbReference type="InterPro" id="IPR020846">
    <property type="entry name" value="MFS_dom"/>
</dbReference>
<feature type="domain" description="Major facilitator superfamily (MFS) profile" evidence="9">
    <location>
        <begin position="49"/>
        <end position="510"/>
    </location>
</feature>
<feature type="transmembrane region" description="Helical" evidence="8">
    <location>
        <begin position="351"/>
        <end position="375"/>
    </location>
</feature>
<evidence type="ECO:0000259" key="9">
    <source>
        <dbReference type="PROSITE" id="PS50850"/>
    </source>
</evidence>
<feature type="region of interest" description="Disordered" evidence="7">
    <location>
        <begin position="516"/>
        <end position="535"/>
    </location>
</feature>
<feature type="transmembrane region" description="Helical" evidence="8">
    <location>
        <begin position="61"/>
        <end position="81"/>
    </location>
</feature>
<dbReference type="InterPro" id="IPR036259">
    <property type="entry name" value="MFS_trans_sf"/>
</dbReference>
<dbReference type="Proteomes" id="UP000253551">
    <property type="component" value="Unassembled WGS sequence"/>
</dbReference>
<evidence type="ECO:0000313" key="11">
    <source>
        <dbReference type="Proteomes" id="UP000253551"/>
    </source>
</evidence>
<feature type="transmembrane region" description="Helical" evidence="8">
    <location>
        <begin position="484"/>
        <end position="506"/>
    </location>
</feature>
<dbReference type="PROSITE" id="PS50850">
    <property type="entry name" value="MFS"/>
    <property type="match status" value="1"/>
</dbReference>
<evidence type="ECO:0000256" key="4">
    <source>
        <dbReference type="ARBA" id="ARBA00022692"/>
    </source>
</evidence>
<proteinExistence type="predicted"/>
<dbReference type="PROSITE" id="PS00217">
    <property type="entry name" value="SUGAR_TRANSPORT_2"/>
    <property type="match status" value="1"/>
</dbReference>
<keyword evidence="11" id="KW-1185">Reference proteome</keyword>
<evidence type="ECO:0000256" key="6">
    <source>
        <dbReference type="ARBA" id="ARBA00023136"/>
    </source>
</evidence>
<dbReference type="PANTHER" id="PTHR24064">
    <property type="entry name" value="SOLUTE CARRIER FAMILY 22 MEMBER"/>
    <property type="match status" value="1"/>
</dbReference>
<keyword evidence="4 8" id="KW-0812">Transmembrane</keyword>
<dbReference type="GO" id="GO:0016020">
    <property type="term" value="C:membrane"/>
    <property type="evidence" value="ECO:0007669"/>
    <property type="project" value="UniProtKB-SubCell"/>
</dbReference>
<dbReference type="CDD" id="cd17364">
    <property type="entry name" value="MFS_PhT"/>
    <property type="match status" value="1"/>
</dbReference>
<evidence type="ECO:0000256" key="8">
    <source>
        <dbReference type="SAM" id="Phobius"/>
    </source>
</evidence>
<feature type="transmembrane region" description="Helical" evidence="8">
    <location>
        <begin position="93"/>
        <end position="113"/>
    </location>
</feature>
<feature type="compositionally biased region" description="Basic and acidic residues" evidence="7">
    <location>
        <begin position="526"/>
        <end position="535"/>
    </location>
</feature>
<evidence type="ECO:0000313" key="10">
    <source>
        <dbReference type="EMBL" id="RCH88084.1"/>
    </source>
</evidence>
<dbReference type="OrthoDB" id="433512at2759"/>
<dbReference type="NCBIfam" id="TIGR00887">
    <property type="entry name" value="2A0109"/>
    <property type="match status" value="1"/>
</dbReference>
<evidence type="ECO:0000256" key="7">
    <source>
        <dbReference type="SAM" id="MobiDB-lite"/>
    </source>
</evidence>
<organism evidence="10 11">
    <name type="scientific">Rhizopus stolonifer</name>
    <name type="common">Rhizopus nigricans</name>
    <dbReference type="NCBI Taxonomy" id="4846"/>
    <lineage>
        <taxon>Eukaryota</taxon>
        <taxon>Fungi</taxon>
        <taxon>Fungi incertae sedis</taxon>
        <taxon>Mucoromycota</taxon>
        <taxon>Mucoromycotina</taxon>
        <taxon>Mucoromycetes</taxon>
        <taxon>Mucorales</taxon>
        <taxon>Mucorineae</taxon>
        <taxon>Rhizopodaceae</taxon>
        <taxon>Rhizopus</taxon>
    </lineage>
</organism>
<sequence length="535" mass="58123">MSLNTEGHKTIQIDEGINHDQLALEALERRRAALDEIDNAKFGWFHIRACIVSGIGFFTDAYDIFAINLVSTMIGYVYFQSNGNKTPYNVDTAIKVSCSVGTVVGQLLFGYLADRVGRKRMYGVELMIIIVGTVAQALVGNGPSVSFWGVITFWRIIVGIGIGGDYPLSSVITSEFATTKRRGAMMSAVFAMQGIGQVTAGIVGLIVTAAFQSAIKADQTKLDYVWRIVIGLGAVPGCCALYYRLTIPETPRFTIDVEQKVEKGIQDAKAFIEKGASAGDYTDNIAVTRVQGSPKASWSDFCAHFGKWENGKILLGTAYSWFALDVAWYGLGLNNSIILSNIGFGGGGDAYTAVFRVCVGNVIINLLGSVPGYWISVFTIDKLGRKTIQIMGFTMLTIMFVILGFGYQKILDTSDALFIVLYTITQIFFNFGPNTTTFVVPGECFPTRYRSTAHGISAASGKVGSIIAQVGFGLLKDIGGSNAWINHLLELFAFFMLTGIFSSLLIPETKGKSLEELSGELPPRNPVEEQEKGVY</sequence>
<accession>A0A367JDS6</accession>
<dbReference type="InterPro" id="IPR004738">
    <property type="entry name" value="Phos_permease"/>
</dbReference>
<evidence type="ECO:0000256" key="5">
    <source>
        <dbReference type="ARBA" id="ARBA00022989"/>
    </source>
</evidence>
<dbReference type="InterPro" id="IPR005829">
    <property type="entry name" value="Sugar_transporter_CS"/>
</dbReference>
<dbReference type="EMBL" id="PJQM01003590">
    <property type="protein sequence ID" value="RCH88084.1"/>
    <property type="molecule type" value="Genomic_DNA"/>
</dbReference>
<dbReference type="InterPro" id="IPR005828">
    <property type="entry name" value="MFS_sugar_transport-like"/>
</dbReference>
<dbReference type="SUPFAM" id="SSF103473">
    <property type="entry name" value="MFS general substrate transporter"/>
    <property type="match status" value="1"/>
</dbReference>
<feature type="transmembrane region" description="Helical" evidence="8">
    <location>
        <begin position="387"/>
        <end position="407"/>
    </location>
</feature>
<dbReference type="PROSITE" id="PS00216">
    <property type="entry name" value="SUGAR_TRANSPORT_1"/>
    <property type="match status" value="1"/>
</dbReference>
<keyword evidence="6 8" id="KW-0472">Membrane</keyword>
<evidence type="ECO:0000256" key="3">
    <source>
        <dbReference type="ARBA" id="ARBA00022592"/>
    </source>
</evidence>
<keyword evidence="3" id="KW-0592">Phosphate transport</keyword>
<keyword evidence="2" id="KW-0813">Transport</keyword>
<dbReference type="AlphaFoldDB" id="A0A367JDS6"/>
<dbReference type="GO" id="GO:0005315">
    <property type="term" value="F:phosphate transmembrane transporter activity"/>
    <property type="evidence" value="ECO:0007669"/>
    <property type="project" value="InterPro"/>
</dbReference>
<comment type="subcellular location">
    <subcellularLocation>
        <location evidence="1">Membrane</location>
        <topology evidence="1">Multi-pass membrane protein</topology>
    </subcellularLocation>
</comment>
<feature type="transmembrane region" description="Helical" evidence="8">
    <location>
        <begin position="120"/>
        <end position="139"/>
    </location>
</feature>